<dbReference type="Proteomes" id="UP000192527">
    <property type="component" value="Chromosome"/>
</dbReference>
<dbReference type="EMBL" id="CP020772">
    <property type="protein sequence ID" value="ARI76180.1"/>
    <property type="molecule type" value="Genomic_DNA"/>
</dbReference>
<gene>
    <name evidence="2" type="ORF">HM131_04720</name>
</gene>
<dbReference type="RefSeq" id="WP_085028459.1">
    <property type="nucleotide sequence ID" value="NZ_CP020772.1"/>
</dbReference>
<dbReference type="STRING" id="402384.HM131_04720"/>
<dbReference type="Pfam" id="PF08671">
    <property type="entry name" value="SinI"/>
    <property type="match status" value="1"/>
</dbReference>
<organism evidence="2 3">
    <name type="scientific">Halobacillus mangrovi</name>
    <dbReference type="NCBI Taxonomy" id="402384"/>
    <lineage>
        <taxon>Bacteria</taxon>
        <taxon>Bacillati</taxon>
        <taxon>Bacillota</taxon>
        <taxon>Bacilli</taxon>
        <taxon>Bacillales</taxon>
        <taxon>Bacillaceae</taxon>
        <taxon>Halobacillus</taxon>
    </lineage>
</organism>
<keyword evidence="3" id="KW-1185">Reference proteome</keyword>
<protein>
    <recommendedName>
        <fullName evidence="1">Sin domain-containing protein</fullName>
    </recommendedName>
</protein>
<reference evidence="2 3" key="1">
    <citation type="submission" date="2017-04" db="EMBL/GenBank/DDBJ databases">
        <title>The whole genome sequencing and assembly of Halobacillus mangrovi strain.</title>
        <authorList>
            <person name="Lee S.-J."/>
            <person name="Park M.-K."/>
            <person name="Kim J.-Y."/>
            <person name="Lee Y.-J."/>
            <person name="Yi H."/>
            <person name="Bahn Y.-S."/>
            <person name="Kim J.F."/>
            <person name="Lee D.-W."/>
        </authorList>
    </citation>
    <scope>NUCLEOTIDE SEQUENCE [LARGE SCALE GENOMIC DNA]</scope>
    <source>
        <strain evidence="2 3">KTB 131</strain>
    </source>
</reference>
<evidence type="ECO:0000259" key="1">
    <source>
        <dbReference type="PROSITE" id="PS51500"/>
    </source>
</evidence>
<evidence type="ECO:0000313" key="3">
    <source>
        <dbReference type="Proteomes" id="UP000192527"/>
    </source>
</evidence>
<sequence>MRVVPEVRKLDEEWVSLLKEAKAMGMDVEEVREYIQNFSERKRVL</sequence>
<dbReference type="AlphaFoldDB" id="A0A1W5ZS88"/>
<dbReference type="GO" id="GO:0006355">
    <property type="term" value="P:regulation of DNA-templated transcription"/>
    <property type="evidence" value="ECO:0007669"/>
    <property type="project" value="InterPro"/>
</dbReference>
<feature type="domain" description="Sin" evidence="1">
    <location>
        <begin position="1"/>
        <end position="39"/>
    </location>
</feature>
<dbReference type="InterPro" id="IPR010981">
    <property type="entry name" value="SinR/SinI_dimer_dom"/>
</dbReference>
<dbReference type="PROSITE" id="PS51500">
    <property type="entry name" value="SIN"/>
    <property type="match status" value="1"/>
</dbReference>
<accession>A0A1W5ZS88</accession>
<dbReference type="KEGG" id="hmn:HM131_04720"/>
<name>A0A1W5ZS88_9BACI</name>
<evidence type="ECO:0000313" key="2">
    <source>
        <dbReference type="EMBL" id="ARI76180.1"/>
    </source>
</evidence>
<dbReference type="GO" id="GO:0046983">
    <property type="term" value="F:protein dimerization activity"/>
    <property type="evidence" value="ECO:0007669"/>
    <property type="project" value="InterPro"/>
</dbReference>
<dbReference type="InterPro" id="IPR036281">
    <property type="entry name" value="SinR/SinI_dimer_dom_sf"/>
</dbReference>
<dbReference type="OrthoDB" id="2973152at2"/>
<proteinExistence type="predicted"/>
<dbReference type="SUPFAM" id="SSF47406">
    <property type="entry name" value="SinR repressor dimerisation domain-like"/>
    <property type="match status" value="1"/>
</dbReference>